<evidence type="ECO:0000256" key="12">
    <source>
        <dbReference type="ARBA" id="ARBA00022989"/>
    </source>
</evidence>
<keyword evidence="9 15" id="KW-0812">Transmembrane</keyword>
<evidence type="ECO:0000256" key="2">
    <source>
        <dbReference type="ARBA" id="ARBA00004050"/>
    </source>
</evidence>
<evidence type="ECO:0000256" key="4">
    <source>
        <dbReference type="ARBA" id="ARBA00005163"/>
    </source>
</evidence>
<gene>
    <name evidence="16" type="primary">sdhD</name>
    <name evidence="16" type="ORF">JJB11_12085</name>
</gene>
<evidence type="ECO:0000256" key="9">
    <source>
        <dbReference type="ARBA" id="ARBA00022692"/>
    </source>
</evidence>
<evidence type="ECO:0000256" key="14">
    <source>
        <dbReference type="ARBA" id="ARBA00023136"/>
    </source>
</evidence>
<dbReference type="Gene3D" id="1.20.1300.10">
    <property type="entry name" value="Fumarate reductase/succinate dehydrogenase, transmembrane subunit"/>
    <property type="match status" value="1"/>
</dbReference>
<evidence type="ECO:0000256" key="3">
    <source>
        <dbReference type="ARBA" id="ARBA00004141"/>
    </source>
</evidence>
<name>A0A934WMN3_9BURK</name>
<dbReference type="GO" id="GO:0006099">
    <property type="term" value="P:tricarboxylic acid cycle"/>
    <property type="evidence" value="ECO:0007669"/>
    <property type="project" value="UniProtKB-KW"/>
</dbReference>
<comment type="pathway">
    <text evidence="4">Carbohydrate metabolism; tricarboxylic acid cycle.</text>
</comment>
<comment type="subcellular location">
    <subcellularLocation>
        <location evidence="3">Membrane</location>
        <topology evidence="3">Multi-pass membrane protein</topology>
    </subcellularLocation>
</comment>
<dbReference type="AlphaFoldDB" id="A0A934WMN3"/>
<dbReference type="GO" id="GO:0046872">
    <property type="term" value="F:metal ion binding"/>
    <property type="evidence" value="ECO:0007669"/>
    <property type="project" value="UniProtKB-KW"/>
</dbReference>
<evidence type="ECO:0000256" key="1">
    <source>
        <dbReference type="ARBA" id="ARBA00001971"/>
    </source>
</evidence>
<evidence type="ECO:0000256" key="15">
    <source>
        <dbReference type="SAM" id="Phobius"/>
    </source>
</evidence>
<keyword evidence="11" id="KW-0249">Electron transport</keyword>
<proteinExistence type="predicted"/>
<keyword evidence="17" id="KW-1185">Reference proteome</keyword>
<evidence type="ECO:0000256" key="6">
    <source>
        <dbReference type="ARBA" id="ARBA00022448"/>
    </source>
</evidence>
<feature type="transmembrane region" description="Helical" evidence="15">
    <location>
        <begin position="32"/>
        <end position="55"/>
    </location>
</feature>
<comment type="cofactor">
    <cofactor evidence="1">
        <name>heme</name>
        <dbReference type="ChEBI" id="CHEBI:30413"/>
    </cofactor>
</comment>
<dbReference type="NCBIfam" id="TIGR02968">
    <property type="entry name" value="succ_dehyd_anc"/>
    <property type="match status" value="1"/>
</dbReference>
<reference evidence="16" key="2">
    <citation type="submission" date="2021-01" db="EMBL/GenBank/DDBJ databases">
        <authorList>
            <person name="Kang M."/>
        </authorList>
    </citation>
    <scope>NUCLEOTIDE SEQUENCE</scope>
    <source>
        <strain evidence="16">KACC 17527</strain>
    </source>
</reference>
<evidence type="ECO:0000313" key="16">
    <source>
        <dbReference type="EMBL" id="MBK6006831.1"/>
    </source>
</evidence>
<keyword evidence="14 15" id="KW-0472">Membrane</keyword>
<dbReference type="SUPFAM" id="SSF81343">
    <property type="entry name" value="Fumarate reductase respiratory complex transmembrane subunits"/>
    <property type="match status" value="1"/>
</dbReference>
<evidence type="ECO:0000256" key="5">
    <source>
        <dbReference type="ARBA" id="ARBA00019425"/>
    </source>
</evidence>
<keyword evidence="10" id="KW-0479">Metal-binding</keyword>
<keyword evidence="13" id="KW-0408">Iron</keyword>
<dbReference type="InterPro" id="IPR000701">
    <property type="entry name" value="SuccDH_FuR_B_TM-su"/>
</dbReference>
<keyword evidence="6" id="KW-0813">Transport</keyword>
<evidence type="ECO:0000256" key="10">
    <source>
        <dbReference type="ARBA" id="ARBA00022723"/>
    </source>
</evidence>
<comment type="function">
    <text evidence="2">Membrane-anchoring subunit of succinate dehydrogenase (SDH).</text>
</comment>
<dbReference type="GO" id="GO:0020037">
    <property type="term" value="F:heme binding"/>
    <property type="evidence" value="ECO:0007669"/>
    <property type="project" value="InterPro"/>
</dbReference>
<sequence length="92" mass="9748">MLAFLIVALVSLGLHPRVTFVEWAGWVHRPAVSAAAAVFFLALCSHMWVGLRDVLIDYARPAAVRNGLLALLAAALAVLAGWVVVILFVAGA</sequence>
<keyword evidence="7" id="KW-0816">Tricarboxylic acid cycle</keyword>
<dbReference type="GO" id="GO:0016020">
    <property type="term" value="C:membrane"/>
    <property type="evidence" value="ECO:0007669"/>
    <property type="project" value="UniProtKB-SubCell"/>
</dbReference>
<dbReference type="Pfam" id="PF01127">
    <property type="entry name" value="Sdh_cyt"/>
    <property type="match status" value="1"/>
</dbReference>
<dbReference type="InterPro" id="IPR034804">
    <property type="entry name" value="SQR/QFR_C/D"/>
</dbReference>
<keyword evidence="12 15" id="KW-1133">Transmembrane helix</keyword>
<evidence type="ECO:0000256" key="13">
    <source>
        <dbReference type="ARBA" id="ARBA00023004"/>
    </source>
</evidence>
<comment type="caution">
    <text evidence="16">The sequence shown here is derived from an EMBL/GenBank/DDBJ whole genome shotgun (WGS) entry which is preliminary data.</text>
</comment>
<dbReference type="InterPro" id="IPR014312">
    <property type="entry name" value="Succ_DH_anchor"/>
</dbReference>
<accession>A0A934WMN3</accession>
<keyword evidence="8" id="KW-0349">Heme</keyword>
<evidence type="ECO:0000313" key="17">
    <source>
        <dbReference type="Proteomes" id="UP000630528"/>
    </source>
</evidence>
<evidence type="ECO:0000256" key="11">
    <source>
        <dbReference type="ARBA" id="ARBA00022982"/>
    </source>
</evidence>
<protein>
    <recommendedName>
        <fullName evidence="5">Succinate dehydrogenase hydrophobic membrane anchor subunit</fullName>
    </recommendedName>
</protein>
<evidence type="ECO:0000256" key="7">
    <source>
        <dbReference type="ARBA" id="ARBA00022532"/>
    </source>
</evidence>
<dbReference type="EMBL" id="JAEPWM010000004">
    <property type="protein sequence ID" value="MBK6006831.1"/>
    <property type="molecule type" value="Genomic_DNA"/>
</dbReference>
<organism evidence="16 17">
    <name type="scientific">Ramlibacter ginsenosidimutans</name>
    <dbReference type="NCBI Taxonomy" id="502333"/>
    <lineage>
        <taxon>Bacteria</taxon>
        <taxon>Pseudomonadati</taxon>
        <taxon>Pseudomonadota</taxon>
        <taxon>Betaproteobacteria</taxon>
        <taxon>Burkholderiales</taxon>
        <taxon>Comamonadaceae</taxon>
        <taxon>Ramlibacter</taxon>
    </lineage>
</organism>
<feature type="transmembrane region" description="Helical" evidence="15">
    <location>
        <begin position="67"/>
        <end position="90"/>
    </location>
</feature>
<dbReference type="Proteomes" id="UP000630528">
    <property type="component" value="Unassembled WGS sequence"/>
</dbReference>
<reference evidence="16" key="1">
    <citation type="journal article" date="2012" name="J. Microbiol. Biotechnol.">
        <title>Ramlibacter ginsenosidimutans sp. nov., with ginsenoside-converting activity.</title>
        <authorList>
            <person name="Wang L."/>
            <person name="An D.S."/>
            <person name="Kim S.G."/>
            <person name="Jin F.X."/>
            <person name="Kim S.C."/>
            <person name="Lee S.T."/>
            <person name="Im W.T."/>
        </authorList>
    </citation>
    <scope>NUCLEOTIDE SEQUENCE</scope>
    <source>
        <strain evidence="16">KACC 17527</strain>
    </source>
</reference>
<evidence type="ECO:0000256" key="8">
    <source>
        <dbReference type="ARBA" id="ARBA00022617"/>
    </source>
</evidence>